<evidence type="ECO:0000256" key="1">
    <source>
        <dbReference type="ARBA" id="ARBA00004123"/>
    </source>
</evidence>
<dbReference type="InterPro" id="IPR013926">
    <property type="entry name" value="CGI121/TPRKB"/>
</dbReference>
<dbReference type="AlphaFoldDB" id="A0AAV0W1N7"/>
<evidence type="ECO:0000256" key="2">
    <source>
        <dbReference type="ARBA" id="ARBA00005546"/>
    </source>
</evidence>
<dbReference type="Gene3D" id="3.30.2380.10">
    <property type="entry name" value="CGI121/TPRKB"/>
    <property type="match status" value="1"/>
</dbReference>
<name>A0AAV0W1N7_9HEMI</name>
<dbReference type="EMBL" id="CARXXK010000001">
    <property type="protein sequence ID" value="CAI6348796.1"/>
    <property type="molecule type" value="Genomic_DNA"/>
</dbReference>
<dbReference type="GO" id="GO:0005829">
    <property type="term" value="C:cytosol"/>
    <property type="evidence" value="ECO:0007669"/>
    <property type="project" value="TreeGrafter"/>
</dbReference>
<organism evidence="6 7">
    <name type="scientific">Macrosiphum euphorbiae</name>
    <name type="common">potato aphid</name>
    <dbReference type="NCBI Taxonomy" id="13131"/>
    <lineage>
        <taxon>Eukaryota</taxon>
        <taxon>Metazoa</taxon>
        <taxon>Ecdysozoa</taxon>
        <taxon>Arthropoda</taxon>
        <taxon>Hexapoda</taxon>
        <taxon>Insecta</taxon>
        <taxon>Pterygota</taxon>
        <taxon>Neoptera</taxon>
        <taxon>Paraneoptera</taxon>
        <taxon>Hemiptera</taxon>
        <taxon>Sternorrhyncha</taxon>
        <taxon>Aphidomorpha</taxon>
        <taxon>Aphidoidea</taxon>
        <taxon>Aphididae</taxon>
        <taxon>Macrosiphini</taxon>
        <taxon>Macrosiphum</taxon>
    </lineage>
</organism>
<dbReference type="SUPFAM" id="SSF143870">
    <property type="entry name" value="PF0523-like"/>
    <property type="match status" value="1"/>
</dbReference>
<dbReference type="GO" id="GO:0000408">
    <property type="term" value="C:EKC/KEOPS complex"/>
    <property type="evidence" value="ECO:0007669"/>
    <property type="project" value="TreeGrafter"/>
</dbReference>
<keyword evidence="4 5" id="KW-0539">Nucleus</keyword>
<dbReference type="GO" id="GO:0002949">
    <property type="term" value="P:tRNA threonylcarbamoyladenosine modification"/>
    <property type="evidence" value="ECO:0007669"/>
    <property type="project" value="TreeGrafter"/>
</dbReference>
<gene>
    <name evidence="6" type="ORF">MEUPH1_LOCUS5437</name>
</gene>
<dbReference type="Proteomes" id="UP001160148">
    <property type="component" value="Unassembled WGS sequence"/>
</dbReference>
<evidence type="ECO:0000256" key="4">
    <source>
        <dbReference type="ARBA" id="ARBA00023242"/>
    </source>
</evidence>
<comment type="subcellular location">
    <subcellularLocation>
        <location evidence="1">Nucleus</location>
    </subcellularLocation>
</comment>
<comment type="caution">
    <text evidence="6">The sequence shown here is derived from an EMBL/GenBank/DDBJ whole genome shotgun (WGS) entry which is preliminary data.</text>
</comment>
<evidence type="ECO:0000313" key="7">
    <source>
        <dbReference type="Proteomes" id="UP001160148"/>
    </source>
</evidence>
<keyword evidence="7" id="KW-1185">Reference proteome</keyword>
<keyword evidence="3" id="KW-0819">tRNA processing</keyword>
<evidence type="ECO:0000256" key="5">
    <source>
        <dbReference type="RuleBase" id="RU004398"/>
    </source>
</evidence>
<comment type="similarity">
    <text evidence="2 5">Belongs to the CGI121/TPRKB family.</text>
</comment>
<evidence type="ECO:0000313" key="6">
    <source>
        <dbReference type="EMBL" id="CAI6348796.1"/>
    </source>
</evidence>
<dbReference type="InterPro" id="IPR036504">
    <property type="entry name" value="CGI121/TPRKB_sf"/>
</dbReference>
<reference evidence="6 7" key="1">
    <citation type="submission" date="2023-01" db="EMBL/GenBank/DDBJ databases">
        <authorList>
            <person name="Whitehead M."/>
        </authorList>
    </citation>
    <scope>NUCLEOTIDE SEQUENCE [LARGE SCALE GENOMIC DNA]</scope>
</reference>
<evidence type="ECO:0000256" key="3">
    <source>
        <dbReference type="ARBA" id="ARBA00022694"/>
    </source>
</evidence>
<accession>A0AAV0W1N7</accession>
<dbReference type="PANTHER" id="PTHR15840">
    <property type="entry name" value="CGI-121 FAMILY MEMBER"/>
    <property type="match status" value="1"/>
</dbReference>
<dbReference type="PANTHER" id="PTHR15840:SF10">
    <property type="entry name" value="EKC_KEOPS COMPLEX SUBUNIT TPRKB"/>
    <property type="match status" value="1"/>
</dbReference>
<dbReference type="GO" id="GO:0005634">
    <property type="term" value="C:nucleus"/>
    <property type="evidence" value="ECO:0007669"/>
    <property type="project" value="UniProtKB-SubCell"/>
</dbReference>
<sequence>MKAYCLQNGKYLGISYFTNIKNIKWLKDNISSIFKDKSPVLISRRLIVDPFQIVVAVNNAYLSSENSCMKTKSLASEILFNLSSSKNITQSLKDTSANDQDDDMIVVIISKYSNVPEMKIFQEKCITGCETNISEIAENIDENFIKSYYRISQIESGNSSLLDSIVTRIACKTLTM</sequence>
<protein>
    <submittedName>
        <fullName evidence="6">Uncharacterized protein</fullName>
    </submittedName>
</protein>
<dbReference type="Pfam" id="PF08617">
    <property type="entry name" value="CGI-121"/>
    <property type="match status" value="1"/>
</dbReference>
<proteinExistence type="inferred from homology"/>